<proteinExistence type="predicted"/>
<evidence type="ECO:0000256" key="1">
    <source>
        <dbReference type="SAM" id="MobiDB-lite"/>
    </source>
</evidence>
<dbReference type="RefSeq" id="WP_277443732.1">
    <property type="nucleotide sequence ID" value="NZ_JAKOAV010000013.1"/>
</dbReference>
<sequence length="149" mass="16625">MKYIWIILMILIIVRSIRLFVKRSTTWEQPVTDEGSSSGREDISPGSFPPSELDKNRFKLKTPGEQNRESGDLTAGGTAGYALMQGEPGKECNFDQDSKISACRQQQGRHGRLEPFDDLVCAGEFVKGFIWFQILGPRGGMQAKKGLNK</sequence>
<feature type="region of interest" description="Disordered" evidence="1">
    <location>
        <begin position="28"/>
        <end position="80"/>
    </location>
</feature>
<gene>
    <name evidence="2" type="ORF">L7E55_08570</name>
</gene>
<feature type="compositionally biased region" description="Polar residues" evidence="1">
    <location>
        <begin position="28"/>
        <end position="38"/>
    </location>
</feature>
<dbReference type="AlphaFoldDB" id="A0A9X4JU31"/>
<evidence type="ECO:0000313" key="3">
    <source>
        <dbReference type="Proteomes" id="UP001154312"/>
    </source>
</evidence>
<protein>
    <submittedName>
        <fullName evidence="2">Uncharacterized protein</fullName>
    </submittedName>
</protein>
<keyword evidence="3" id="KW-1185">Reference proteome</keyword>
<reference evidence="2" key="1">
    <citation type="submission" date="2022-02" db="EMBL/GenBank/DDBJ databases">
        <authorList>
            <person name="Leng L."/>
        </authorList>
    </citation>
    <scope>NUCLEOTIDE SEQUENCE</scope>
    <source>
        <strain evidence="2">JI</strain>
    </source>
</reference>
<name>A0A9X4JU31_9FIRM</name>
<comment type="caution">
    <text evidence="2">The sequence shown here is derived from an EMBL/GenBank/DDBJ whole genome shotgun (WGS) entry which is preliminary data.</text>
</comment>
<evidence type="ECO:0000313" key="2">
    <source>
        <dbReference type="EMBL" id="MDF9408410.1"/>
    </source>
</evidence>
<dbReference type="Proteomes" id="UP001154312">
    <property type="component" value="Unassembled WGS sequence"/>
</dbReference>
<dbReference type="EMBL" id="JAKOAV010000013">
    <property type="protein sequence ID" value="MDF9408410.1"/>
    <property type="molecule type" value="Genomic_DNA"/>
</dbReference>
<accession>A0A9X4JU31</accession>
<organism evidence="2 3">
    <name type="scientific">Pelotomaculum isophthalicicum JI</name>
    <dbReference type="NCBI Taxonomy" id="947010"/>
    <lineage>
        <taxon>Bacteria</taxon>
        <taxon>Bacillati</taxon>
        <taxon>Bacillota</taxon>
        <taxon>Clostridia</taxon>
        <taxon>Eubacteriales</taxon>
        <taxon>Desulfotomaculaceae</taxon>
        <taxon>Pelotomaculum</taxon>
    </lineage>
</organism>